<feature type="region of interest" description="Disordered" evidence="1">
    <location>
        <begin position="350"/>
        <end position="381"/>
    </location>
</feature>
<feature type="compositionally biased region" description="Low complexity" evidence="1">
    <location>
        <begin position="350"/>
        <end position="367"/>
    </location>
</feature>
<gene>
    <name evidence="2" type="ORF">DACRYDRAFT_111510</name>
</gene>
<evidence type="ECO:0008006" key="4">
    <source>
        <dbReference type="Google" id="ProtNLM"/>
    </source>
</evidence>
<keyword evidence="3" id="KW-1185">Reference proteome</keyword>
<feature type="region of interest" description="Disordered" evidence="1">
    <location>
        <begin position="537"/>
        <end position="556"/>
    </location>
</feature>
<dbReference type="HOGENOM" id="CLU_480599_0_0_1"/>
<feature type="region of interest" description="Disordered" evidence="1">
    <location>
        <begin position="191"/>
        <end position="211"/>
    </location>
</feature>
<dbReference type="EMBL" id="JH795875">
    <property type="protein sequence ID" value="EJT97995.1"/>
    <property type="molecule type" value="Genomic_DNA"/>
</dbReference>
<proteinExistence type="predicted"/>
<evidence type="ECO:0000256" key="1">
    <source>
        <dbReference type="SAM" id="MobiDB-lite"/>
    </source>
</evidence>
<name>M5FNW2_DACPD</name>
<dbReference type="OrthoDB" id="10267737at2759"/>
<dbReference type="Proteomes" id="UP000030653">
    <property type="component" value="Unassembled WGS sequence"/>
</dbReference>
<feature type="region of interest" description="Disordered" evidence="1">
    <location>
        <begin position="231"/>
        <end position="252"/>
    </location>
</feature>
<dbReference type="GeneID" id="63684313"/>
<dbReference type="AlphaFoldDB" id="M5FNW2"/>
<evidence type="ECO:0000313" key="2">
    <source>
        <dbReference type="EMBL" id="EJT97995.1"/>
    </source>
</evidence>
<feature type="region of interest" description="Disordered" evidence="1">
    <location>
        <begin position="400"/>
        <end position="425"/>
    </location>
</feature>
<dbReference type="RefSeq" id="XP_040624893.1">
    <property type="nucleotide sequence ID" value="XM_040769251.1"/>
</dbReference>
<organism evidence="2 3">
    <name type="scientific">Dacryopinax primogenitus (strain DJM 731)</name>
    <name type="common">Brown rot fungus</name>
    <dbReference type="NCBI Taxonomy" id="1858805"/>
    <lineage>
        <taxon>Eukaryota</taxon>
        <taxon>Fungi</taxon>
        <taxon>Dikarya</taxon>
        <taxon>Basidiomycota</taxon>
        <taxon>Agaricomycotina</taxon>
        <taxon>Dacrymycetes</taxon>
        <taxon>Dacrymycetales</taxon>
        <taxon>Dacrymycetaceae</taxon>
        <taxon>Dacryopinax</taxon>
    </lineage>
</organism>
<reference evidence="2 3" key="1">
    <citation type="journal article" date="2012" name="Science">
        <title>The Paleozoic origin of enzymatic lignin decomposition reconstructed from 31 fungal genomes.</title>
        <authorList>
            <person name="Floudas D."/>
            <person name="Binder M."/>
            <person name="Riley R."/>
            <person name="Barry K."/>
            <person name="Blanchette R.A."/>
            <person name="Henrissat B."/>
            <person name="Martinez A.T."/>
            <person name="Otillar R."/>
            <person name="Spatafora J.W."/>
            <person name="Yadav J.S."/>
            <person name="Aerts A."/>
            <person name="Benoit I."/>
            <person name="Boyd A."/>
            <person name="Carlson A."/>
            <person name="Copeland A."/>
            <person name="Coutinho P.M."/>
            <person name="de Vries R.P."/>
            <person name="Ferreira P."/>
            <person name="Findley K."/>
            <person name="Foster B."/>
            <person name="Gaskell J."/>
            <person name="Glotzer D."/>
            <person name="Gorecki P."/>
            <person name="Heitman J."/>
            <person name="Hesse C."/>
            <person name="Hori C."/>
            <person name="Igarashi K."/>
            <person name="Jurgens J.A."/>
            <person name="Kallen N."/>
            <person name="Kersten P."/>
            <person name="Kohler A."/>
            <person name="Kuees U."/>
            <person name="Kumar T.K.A."/>
            <person name="Kuo A."/>
            <person name="LaButti K."/>
            <person name="Larrondo L.F."/>
            <person name="Lindquist E."/>
            <person name="Ling A."/>
            <person name="Lombard V."/>
            <person name="Lucas S."/>
            <person name="Lundell T."/>
            <person name="Martin R."/>
            <person name="McLaughlin D.J."/>
            <person name="Morgenstern I."/>
            <person name="Morin E."/>
            <person name="Murat C."/>
            <person name="Nagy L.G."/>
            <person name="Nolan M."/>
            <person name="Ohm R.A."/>
            <person name="Patyshakuliyeva A."/>
            <person name="Rokas A."/>
            <person name="Ruiz-Duenas F.J."/>
            <person name="Sabat G."/>
            <person name="Salamov A."/>
            <person name="Samejima M."/>
            <person name="Schmutz J."/>
            <person name="Slot J.C."/>
            <person name="St John F."/>
            <person name="Stenlid J."/>
            <person name="Sun H."/>
            <person name="Sun S."/>
            <person name="Syed K."/>
            <person name="Tsang A."/>
            <person name="Wiebenga A."/>
            <person name="Young D."/>
            <person name="Pisabarro A."/>
            <person name="Eastwood D.C."/>
            <person name="Martin F."/>
            <person name="Cullen D."/>
            <person name="Grigoriev I.V."/>
            <person name="Hibbett D.S."/>
        </authorList>
    </citation>
    <scope>NUCLEOTIDE SEQUENCE [LARGE SCALE GENOMIC DNA]</scope>
    <source>
        <strain evidence="2 3">DJM-731 SS1</strain>
    </source>
</reference>
<evidence type="ECO:0000313" key="3">
    <source>
        <dbReference type="Proteomes" id="UP000030653"/>
    </source>
</evidence>
<protein>
    <recommendedName>
        <fullName evidence="4">BRCT domain-containing protein</fullName>
    </recommendedName>
</protein>
<sequence length="567" mass="64861">MYDANPALKGLLFGKDGRPLSIHLYSQALDEKNATALRDDILDHGGIVCHDIADSDIILVDAGRSYDPICTQPHQVVLDAKWMKLCVIANPVLGAETNWANQMVNQHRASANRKGSESRSLKDELNWADRMVLERSTCSGDDTSRRPSLTVSTCADKVTLPSIHALGLFRDDATPLSSSTYRPNYVYRGEWTSSRDSRSPPDHFSAGFGSSRAHDGGPWVRPYDWPSTRHLREDRSASAPQYQGESRTYDRERTCSPLYHRPDPYPLQPQTHPGYFEYTFGRDPANRVQYPRGYREDYIYGDRARIIPPPGYTPAYLDPLREDTTFENPLLGHHEKVYYPPRTLENHASAFPLSSSSNPSVSPDRYSYNSPAPPSYGSLSDERTETALLEKGPDLRVVQYDPKSGDLRDRSQKRRAYRGGYPDQSKAACMKEPTYKMADGRIWTITDEEPPPVPQIRSRKPGSKRHTKYTEAEDWFIVHCAGWILNREPEIQMNDLYERIHDRLQNHTQLALYLRVNKSKRYFSKLGMPEKGIARRVQRSSKRYEDSDWEEDTPMPEFRGMHIADKL</sequence>
<accession>M5FNW2</accession>
<feature type="region of interest" description="Disordered" evidence="1">
    <location>
        <begin position="446"/>
        <end position="465"/>
    </location>
</feature>